<keyword evidence="13" id="KW-1185">Reference proteome</keyword>
<organism evidence="13 15">
    <name type="scientific">Biomphalaria glabrata</name>
    <name type="common">Bloodfluke planorb</name>
    <name type="synonym">Freshwater snail</name>
    <dbReference type="NCBI Taxonomy" id="6526"/>
    <lineage>
        <taxon>Eukaryota</taxon>
        <taxon>Metazoa</taxon>
        <taxon>Spiralia</taxon>
        <taxon>Lophotrochozoa</taxon>
        <taxon>Mollusca</taxon>
        <taxon>Gastropoda</taxon>
        <taxon>Heterobranchia</taxon>
        <taxon>Euthyneura</taxon>
        <taxon>Panpulmonata</taxon>
        <taxon>Hygrophila</taxon>
        <taxon>Lymnaeoidea</taxon>
        <taxon>Planorbidae</taxon>
        <taxon>Biomphalaria</taxon>
    </lineage>
</organism>
<keyword evidence="3" id="KW-0217">Developmental protein</keyword>
<dbReference type="PROSITE" id="PS51004">
    <property type="entry name" value="SEMA"/>
    <property type="match status" value="1"/>
</dbReference>
<dbReference type="InterPro" id="IPR001627">
    <property type="entry name" value="Semap_dom"/>
</dbReference>
<evidence type="ECO:0000313" key="15">
    <source>
        <dbReference type="RefSeq" id="XP_055867688.1"/>
    </source>
</evidence>
<protein>
    <recommendedName>
        <fullName evidence="10">Semaphorin-2A</fullName>
    </recommendedName>
</protein>
<evidence type="ECO:0000256" key="7">
    <source>
        <dbReference type="ARBA" id="ARBA00022902"/>
    </source>
</evidence>
<evidence type="ECO:0000313" key="17">
    <source>
        <dbReference type="RefSeq" id="XP_055867704.1"/>
    </source>
</evidence>
<dbReference type="GO" id="GO:0071526">
    <property type="term" value="P:semaphorin-plexin signaling pathway"/>
    <property type="evidence" value="ECO:0007669"/>
    <property type="project" value="TreeGrafter"/>
</dbReference>
<evidence type="ECO:0000256" key="2">
    <source>
        <dbReference type="ARBA" id="ARBA00009492"/>
    </source>
</evidence>
<evidence type="ECO:0000256" key="6">
    <source>
        <dbReference type="ARBA" id="ARBA00022782"/>
    </source>
</evidence>
<dbReference type="GO" id="GO:0045499">
    <property type="term" value="F:chemorepellent activity"/>
    <property type="evidence" value="ECO:0007669"/>
    <property type="project" value="TreeGrafter"/>
</dbReference>
<gene>
    <name evidence="14 15 16 17" type="primary">LOC106079916</name>
</gene>
<dbReference type="SMART" id="SM00630">
    <property type="entry name" value="Sema"/>
    <property type="match status" value="1"/>
</dbReference>
<evidence type="ECO:0000256" key="1">
    <source>
        <dbReference type="ARBA" id="ARBA00004613"/>
    </source>
</evidence>
<dbReference type="AlphaFoldDB" id="A0A9W2YY72"/>
<dbReference type="OMA" id="RTSDICD"/>
<keyword evidence="7" id="KW-0524">Neurogenesis</keyword>
<evidence type="ECO:0000256" key="5">
    <source>
        <dbReference type="ARBA" id="ARBA00022729"/>
    </source>
</evidence>
<dbReference type="InterPro" id="IPR036179">
    <property type="entry name" value="Ig-like_dom_sf"/>
</dbReference>
<evidence type="ECO:0000259" key="12">
    <source>
        <dbReference type="PROSITE" id="PS51004"/>
    </source>
</evidence>
<evidence type="ECO:0000256" key="4">
    <source>
        <dbReference type="ARBA" id="ARBA00022525"/>
    </source>
</evidence>
<sequence length="721" mass="81340">MSKYSPALTMERLSCHGSLYVGLTFFVLFALVSVTANAPMASVLDTSGCESVTTLYASDLNLKVFQDGASQPKYYRYLTVDPQSNYLFVGAMNRLVGLHLSDIQIASRRINQEFRANSESVFACRINGKLENLDCQNHVRYLVRNSTMANVFYMCATGAYSPTAYQLKFENDRFTILSESIGIGICPFDPNDNVTAVLIEKGSIGGIPALFAGAVTDFSKHDSIIARLPTYRQDGSLEADYVRTVRSRHDWLNEPQFVGSFDVGPYVYFFFREQAAEYSNCGRKIYSRVARVCKNDLGGSNHLKNIWVSYSKARLNCSIPGEYPYYFDEIQDVKFHGDTFYGLFTTNINGLPASAICGFTLIEIEKAFDSPFKEQKEKQYIWLPVPPGDVPTPRPGNCSAIGKNARYSIDFLPFISRLSMLMDKAVAHTLGRPIFYKVNSVMQRLVVVKNVTGPRDLVLFTATNNGIIYKIAAWAGLTELDPPKTYIVTTYVPFNDQRSIWQLVFHGSSIYFGTDMAVGQLSVETCKKYKKIDLCLYDPYCGWATDFEECVSKDVERRNKITYHHLDLLSYSLEETIKKQVGNLYNPETLSKTAGSSVTMKIEYKLHIIGSVRWTRNGTGVSGDRHILAQDNSLIVTDLRVSDEGSYTAVDNKGRTVASYTLVVETSKEQIEQRWMRKFDQWCDEFERYQEDIRQWERKCSSCCDETALANIKVPAIGGGK</sequence>
<dbReference type="SUPFAM" id="SSF101912">
    <property type="entry name" value="Sema domain"/>
    <property type="match status" value="1"/>
</dbReference>
<dbReference type="RefSeq" id="XP_055867694.1">
    <property type="nucleotide sequence ID" value="XM_056011719.1"/>
</dbReference>
<keyword evidence="4" id="KW-0964">Secreted</keyword>
<dbReference type="GO" id="GO:0007411">
    <property type="term" value="P:axon guidance"/>
    <property type="evidence" value="ECO:0007669"/>
    <property type="project" value="TreeGrafter"/>
</dbReference>
<comment type="subcellular location">
    <subcellularLocation>
        <location evidence="1">Secreted</location>
    </subcellularLocation>
</comment>
<keyword evidence="6" id="KW-0221">Differentiation</keyword>
<evidence type="ECO:0000313" key="16">
    <source>
        <dbReference type="RefSeq" id="XP_055867694.1"/>
    </source>
</evidence>
<dbReference type="RefSeq" id="XP_055867704.1">
    <property type="nucleotide sequence ID" value="XM_056011729.1"/>
</dbReference>
<reference evidence="14 15" key="1">
    <citation type="submission" date="2025-04" db="UniProtKB">
        <authorList>
            <consortium name="RefSeq"/>
        </authorList>
    </citation>
    <scope>IDENTIFICATION</scope>
</reference>
<evidence type="ECO:0000256" key="11">
    <source>
        <dbReference type="PROSITE-ProRule" id="PRU00352"/>
    </source>
</evidence>
<feature type="domain" description="Sema" evidence="12">
    <location>
        <begin position="52"/>
        <end position="523"/>
    </location>
</feature>
<dbReference type="GeneID" id="106079916"/>
<evidence type="ECO:0000256" key="10">
    <source>
        <dbReference type="ARBA" id="ARBA00074148"/>
    </source>
</evidence>
<proteinExistence type="inferred from homology"/>
<evidence type="ECO:0000256" key="3">
    <source>
        <dbReference type="ARBA" id="ARBA00022473"/>
    </source>
</evidence>
<dbReference type="InterPro" id="IPR015943">
    <property type="entry name" value="WD40/YVTN_repeat-like_dom_sf"/>
</dbReference>
<dbReference type="OrthoDB" id="9988752at2759"/>
<dbReference type="GO" id="GO:0005576">
    <property type="term" value="C:extracellular region"/>
    <property type="evidence" value="ECO:0007669"/>
    <property type="project" value="UniProtKB-SubCell"/>
</dbReference>
<dbReference type="PANTHER" id="PTHR11036">
    <property type="entry name" value="SEMAPHORIN"/>
    <property type="match status" value="1"/>
</dbReference>
<evidence type="ECO:0000313" key="13">
    <source>
        <dbReference type="Proteomes" id="UP001165740"/>
    </source>
</evidence>
<keyword evidence="8" id="KW-1015">Disulfide bond</keyword>
<dbReference type="GO" id="GO:0030335">
    <property type="term" value="P:positive regulation of cell migration"/>
    <property type="evidence" value="ECO:0007669"/>
    <property type="project" value="TreeGrafter"/>
</dbReference>
<dbReference type="Gene3D" id="2.60.40.10">
    <property type="entry name" value="Immunoglobulins"/>
    <property type="match status" value="1"/>
</dbReference>
<dbReference type="RefSeq" id="XP_055867688.1">
    <property type="nucleotide sequence ID" value="XM_056011713.1"/>
</dbReference>
<keyword evidence="9" id="KW-0325">Glycoprotein</keyword>
<keyword evidence="5" id="KW-0732">Signal</keyword>
<dbReference type="InterPro" id="IPR013783">
    <property type="entry name" value="Ig-like_fold"/>
</dbReference>
<evidence type="ECO:0000313" key="14">
    <source>
        <dbReference type="RefSeq" id="XP_055867684.1"/>
    </source>
</evidence>
<dbReference type="FunFam" id="2.130.10.10:FF:000369">
    <property type="entry name" value="semaphorin-2A isoform X1"/>
    <property type="match status" value="1"/>
</dbReference>
<accession>A0A9W2YY72</accession>
<evidence type="ECO:0000256" key="9">
    <source>
        <dbReference type="ARBA" id="ARBA00023180"/>
    </source>
</evidence>
<dbReference type="GO" id="GO:0005886">
    <property type="term" value="C:plasma membrane"/>
    <property type="evidence" value="ECO:0007669"/>
    <property type="project" value="TreeGrafter"/>
</dbReference>
<dbReference type="InterPro" id="IPR027231">
    <property type="entry name" value="Semaphorin"/>
</dbReference>
<dbReference type="InterPro" id="IPR036352">
    <property type="entry name" value="Semap_dom_sf"/>
</dbReference>
<dbReference type="RefSeq" id="XP_055867684.1">
    <property type="nucleotide sequence ID" value="XM_056011709.1"/>
</dbReference>
<dbReference type="SUPFAM" id="SSF48726">
    <property type="entry name" value="Immunoglobulin"/>
    <property type="match status" value="1"/>
</dbReference>
<dbReference type="Pfam" id="PF01403">
    <property type="entry name" value="Sema"/>
    <property type="match status" value="1"/>
</dbReference>
<comment type="caution">
    <text evidence="11">Lacks conserved residue(s) required for the propagation of feature annotation.</text>
</comment>
<evidence type="ECO:0000256" key="8">
    <source>
        <dbReference type="ARBA" id="ARBA00023157"/>
    </source>
</evidence>
<dbReference type="PANTHER" id="PTHR11036:SF90">
    <property type="entry name" value="SEMAPHORIN 2B, ISOFORM D-RELATED"/>
    <property type="match status" value="1"/>
</dbReference>
<dbReference type="Gene3D" id="2.130.10.10">
    <property type="entry name" value="YVTN repeat-like/Quinoprotein amine dehydrogenase"/>
    <property type="match status" value="1"/>
</dbReference>
<name>A0A9W2YY72_BIOGL</name>
<dbReference type="Proteomes" id="UP001165740">
    <property type="component" value="Chromosome 1"/>
</dbReference>
<comment type="similarity">
    <text evidence="2">Belongs to the semaphorin family.</text>
</comment>
<dbReference type="GO" id="GO:0030215">
    <property type="term" value="F:semaphorin receptor binding"/>
    <property type="evidence" value="ECO:0007669"/>
    <property type="project" value="InterPro"/>
</dbReference>